<evidence type="ECO:0000313" key="3">
    <source>
        <dbReference type="EMBL" id="GGH31554.1"/>
    </source>
</evidence>
<sequence>MRKGRSLAMACAGLICAAQTAGAQGAANSSATQARPEACADLGSFAVVDPPGGGRGALSAQSYTPCADLDGRRRDDSVQIGVDVMLGGQNSNASQPSPTGGMQPGQTLRRRP</sequence>
<reference evidence="3" key="2">
    <citation type="submission" date="2020-09" db="EMBL/GenBank/DDBJ databases">
        <authorList>
            <person name="Sun Q."/>
            <person name="Zhou Y."/>
        </authorList>
    </citation>
    <scope>NUCLEOTIDE SEQUENCE</scope>
    <source>
        <strain evidence="3">CGMCC 1.12214</strain>
    </source>
</reference>
<comment type="caution">
    <text evidence="3">The sequence shown here is derived from an EMBL/GenBank/DDBJ whole genome shotgun (WGS) entry which is preliminary data.</text>
</comment>
<gene>
    <name evidence="3" type="ORF">GCM10007036_42850</name>
</gene>
<keyword evidence="4" id="KW-1185">Reference proteome</keyword>
<dbReference type="RefSeq" id="WP_188519854.1">
    <property type="nucleotide sequence ID" value="NZ_BMES01000003.1"/>
</dbReference>
<dbReference type="EMBL" id="BMES01000003">
    <property type="protein sequence ID" value="GGH31554.1"/>
    <property type="molecule type" value="Genomic_DNA"/>
</dbReference>
<accession>A0A917IA20</accession>
<dbReference type="AlphaFoldDB" id="A0A917IA20"/>
<feature type="compositionally biased region" description="Polar residues" evidence="1">
    <location>
        <begin position="88"/>
        <end position="106"/>
    </location>
</feature>
<feature type="chain" id="PRO_5036735301" evidence="2">
    <location>
        <begin position="24"/>
        <end position="112"/>
    </location>
</feature>
<protein>
    <submittedName>
        <fullName evidence="3">Uncharacterized protein</fullName>
    </submittedName>
</protein>
<keyword evidence="2" id="KW-0732">Signal</keyword>
<reference evidence="3" key="1">
    <citation type="journal article" date="2014" name="Int. J. Syst. Evol. Microbiol.">
        <title>Complete genome sequence of Corynebacterium casei LMG S-19264T (=DSM 44701T), isolated from a smear-ripened cheese.</title>
        <authorList>
            <consortium name="US DOE Joint Genome Institute (JGI-PGF)"/>
            <person name="Walter F."/>
            <person name="Albersmeier A."/>
            <person name="Kalinowski J."/>
            <person name="Ruckert C."/>
        </authorList>
    </citation>
    <scope>NUCLEOTIDE SEQUENCE</scope>
    <source>
        <strain evidence="3">CGMCC 1.12214</strain>
    </source>
</reference>
<feature type="region of interest" description="Disordered" evidence="1">
    <location>
        <begin position="67"/>
        <end position="112"/>
    </location>
</feature>
<dbReference type="Proteomes" id="UP000603912">
    <property type="component" value="Unassembled WGS sequence"/>
</dbReference>
<evidence type="ECO:0000256" key="1">
    <source>
        <dbReference type="SAM" id="MobiDB-lite"/>
    </source>
</evidence>
<evidence type="ECO:0000313" key="4">
    <source>
        <dbReference type="Proteomes" id="UP000603912"/>
    </source>
</evidence>
<feature type="signal peptide" evidence="2">
    <location>
        <begin position="1"/>
        <end position="23"/>
    </location>
</feature>
<proteinExistence type="predicted"/>
<organism evidence="3 4">
    <name type="scientific">Alsobacter metallidurans</name>
    <dbReference type="NCBI Taxonomy" id="340221"/>
    <lineage>
        <taxon>Bacteria</taxon>
        <taxon>Pseudomonadati</taxon>
        <taxon>Pseudomonadota</taxon>
        <taxon>Alphaproteobacteria</taxon>
        <taxon>Hyphomicrobiales</taxon>
        <taxon>Alsobacteraceae</taxon>
        <taxon>Alsobacter</taxon>
    </lineage>
</organism>
<name>A0A917IA20_9HYPH</name>
<evidence type="ECO:0000256" key="2">
    <source>
        <dbReference type="SAM" id="SignalP"/>
    </source>
</evidence>